<dbReference type="InterPro" id="IPR050832">
    <property type="entry name" value="Bact_Acetyltransf"/>
</dbReference>
<dbReference type="GO" id="GO:0016747">
    <property type="term" value="F:acyltransferase activity, transferring groups other than amino-acyl groups"/>
    <property type="evidence" value="ECO:0007669"/>
    <property type="project" value="InterPro"/>
</dbReference>
<name>A0A2M9C0D2_9MICO</name>
<accession>A0A2M9C0D2</accession>
<protein>
    <submittedName>
        <fullName evidence="4">Putative acetyltransferase</fullName>
    </submittedName>
</protein>
<reference evidence="4 5" key="1">
    <citation type="submission" date="2017-11" db="EMBL/GenBank/DDBJ databases">
        <title>Genomic Encyclopedia of Archaeal and Bacterial Type Strains, Phase II (KMG-II): From Individual Species to Whole Genera.</title>
        <authorList>
            <person name="Goeker M."/>
        </authorList>
    </citation>
    <scope>NUCLEOTIDE SEQUENCE [LARGE SCALE GENOMIC DNA]</scope>
    <source>
        <strain evidence="4 5">DSM 25625</strain>
    </source>
</reference>
<dbReference type="EMBL" id="PGFB01000002">
    <property type="protein sequence ID" value="PJJ63793.1"/>
    <property type="molecule type" value="Genomic_DNA"/>
</dbReference>
<dbReference type="PROSITE" id="PS51186">
    <property type="entry name" value="GNAT"/>
    <property type="match status" value="1"/>
</dbReference>
<evidence type="ECO:0000256" key="2">
    <source>
        <dbReference type="ARBA" id="ARBA00023315"/>
    </source>
</evidence>
<comment type="caution">
    <text evidence="4">The sequence shown here is derived from an EMBL/GenBank/DDBJ whole genome shotgun (WGS) entry which is preliminary data.</text>
</comment>
<keyword evidence="1 4" id="KW-0808">Transferase</keyword>
<dbReference type="Gene3D" id="3.40.630.30">
    <property type="match status" value="1"/>
</dbReference>
<dbReference type="PANTHER" id="PTHR43877">
    <property type="entry name" value="AMINOALKYLPHOSPHONATE N-ACETYLTRANSFERASE-RELATED-RELATED"/>
    <property type="match status" value="1"/>
</dbReference>
<feature type="domain" description="N-acetyltransferase" evidence="3">
    <location>
        <begin position="9"/>
        <end position="157"/>
    </location>
</feature>
<dbReference type="SUPFAM" id="SSF55729">
    <property type="entry name" value="Acyl-CoA N-acyltransferases (Nat)"/>
    <property type="match status" value="1"/>
</dbReference>
<dbReference type="Proteomes" id="UP000230161">
    <property type="component" value="Unassembled WGS sequence"/>
</dbReference>
<dbReference type="CDD" id="cd04301">
    <property type="entry name" value="NAT_SF"/>
    <property type="match status" value="1"/>
</dbReference>
<dbReference type="InterPro" id="IPR016181">
    <property type="entry name" value="Acyl_CoA_acyltransferase"/>
</dbReference>
<proteinExistence type="predicted"/>
<keyword evidence="2" id="KW-0012">Acyltransferase</keyword>
<evidence type="ECO:0000256" key="1">
    <source>
        <dbReference type="ARBA" id="ARBA00022679"/>
    </source>
</evidence>
<dbReference type="RefSeq" id="WP_100344253.1">
    <property type="nucleotide sequence ID" value="NZ_PGFB01000002.1"/>
</dbReference>
<sequence length="157" mass="17328">MLSGMWTLAAISPDSPQALELIRRHRAYSAAHSVDPADDHVLDVTALMEPTVAFFALRDDDILVAIGALKQLSTTHVELKSMHTRAELRGQGIGRVLVEALLDEARRRGFERVSLETGAQEGFSAARRLYVRAGFVESPPFADYVASPNSVYYSREL</sequence>
<dbReference type="OrthoDB" id="9803233at2"/>
<evidence type="ECO:0000313" key="5">
    <source>
        <dbReference type="Proteomes" id="UP000230161"/>
    </source>
</evidence>
<evidence type="ECO:0000259" key="3">
    <source>
        <dbReference type="PROSITE" id="PS51186"/>
    </source>
</evidence>
<dbReference type="AlphaFoldDB" id="A0A2M9C0D2"/>
<keyword evidence="5" id="KW-1185">Reference proteome</keyword>
<dbReference type="Pfam" id="PF00583">
    <property type="entry name" value="Acetyltransf_1"/>
    <property type="match status" value="1"/>
</dbReference>
<dbReference type="PANTHER" id="PTHR43877:SF5">
    <property type="entry name" value="BLL8307 PROTEIN"/>
    <property type="match status" value="1"/>
</dbReference>
<evidence type="ECO:0000313" key="4">
    <source>
        <dbReference type="EMBL" id="PJJ63793.1"/>
    </source>
</evidence>
<organism evidence="4 5">
    <name type="scientific">Compostimonas suwonensis</name>
    <dbReference type="NCBI Taxonomy" id="1048394"/>
    <lineage>
        <taxon>Bacteria</taxon>
        <taxon>Bacillati</taxon>
        <taxon>Actinomycetota</taxon>
        <taxon>Actinomycetes</taxon>
        <taxon>Micrococcales</taxon>
        <taxon>Microbacteriaceae</taxon>
        <taxon>Compostimonas</taxon>
    </lineage>
</organism>
<dbReference type="InterPro" id="IPR000182">
    <property type="entry name" value="GNAT_dom"/>
</dbReference>
<gene>
    <name evidence="4" type="ORF">CLV54_1469</name>
</gene>